<evidence type="ECO:0000259" key="2">
    <source>
        <dbReference type="Pfam" id="PF13115"/>
    </source>
</evidence>
<reference evidence="3 4" key="1">
    <citation type="submission" date="2020-08" db="EMBL/GenBank/DDBJ databases">
        <title>Genomic Encyclopedia of Type Strains, Phase IV (KMG-IV): sequencing the most valuable type-strain genomes for metagenomic binning, comparative biology and taxonomic classification.</title>
        <authorList>
            <person name="Goeker M."/>
        </authorList>
    </citation>
    <scope>NUCLEOTIDE SEQUENCE [LARGE SCALE GENOMIC DNA]</scope>
    <source>
        <strain evidence="3 4">DSM 23562</strain>
    </source>
</reference>
<evidence type="ECO:0000313" key="3">
    <source>
        <dbReference type="EMBL" id="MBB6050804.1"/>
    </source>
</evidence>
<feature type="signal peptide" evidence="1">
    <location>
        <begin position="1"/>
        <end position="26"/>
    </location>
</feature>
<proteinExistence type="predicted"/>
<dbReference type="EMBL" id="JACHGW010000002">
    <property type="protein sequence ID" value="MBB6050804.1"/>
    <property type="molecule type" value="Genomic_DNA"/>
</dbReference>
<accession>A0A7W9SRT0</accession>
<sequence>MLTTHRLALGTLALVALLSAPRPTLAQVAPAPAGLQKTLGKYSLTLRVPAEGIFAGEQLDIEFRLLDTSKLDPVSGATGVTRVQAKAIVTMPEMAGMPAQSPKIHTEGVPGDYGLECYFPHGGQYQIALSLTIPGESKPLTARFLVDVQDAEARQGKKPAPKPYFVELKSVGSAEAGKPVELRFTIRDTKTKAVVKDFDIAHTKVFHLLLASRDLSWFAHEHPEAQPDGTFTISQVFPSGGEYRVYADVAPRGAGSQILGTSLKVSGAAPKPVALVPSATKNTVDGITASFSATNPIPVGRSTSLAFLLTDASSGQPVTDLEPYLGAFGHLMIIHQDGQTVVHSHPAEDEAGLAQSRKGNVLFNARFPKPGLYKAWGQFQRAGKVVTIPFVLKIGGAK</sequence>
<dbReference type="AlphaFoldDB" id="A0A7W9SRT0"/>
<comment type="caution">
    <text evidence="3">The sequence shown here is derived from an EMBL/GenBank/DDBJ whole genome shotgun (WGS) entry which is preliminary data.</text>
</comment>
<dbReference type="Proteomes" id="UP000520814">
    <property type="component" value="Unassembled WGS sequence"/>
</dbReference>
<keyword evidence="4" id="KW-1185">Reference proteome</keyword>
<keyword evidence="1" id="KW-0732">Signal</keyword>
<gene>
    <name evidence="3" type="ORF">HNQ39_002595</name>
</gene>
<dbReference type="Pfam" id="PF13115">
    <property type="entry name" value="YtkA"/>
    <property type="match status" value="1"/>
</dbReference>
<dbReference type="RefSeq" id="WP_184196428.1">
    <property type="nucleotide sequence ID" value="NZ_JACHGW010000002.1"/>
</dbReference>
<evidence type="ECO:0000256" key="1">
    <source>
        <dbReference type="SAM" id="SignalP"/>
    </source>
</evidence>
<dbReference type="InterPro" id="IPR032693">
    <property type="entry name" value="YtkA-like_dom"/>
</dbReference>
<feature type="chain" id="PRO_5030652576" description="YtkA-like domain-containing protein" evidence="1">
    <location>
        <begin position="27"/>
        <end position="398"/>
    </location>
</feature>
<evidence type="ECO:0000313" key="4">
    <source>
        <dbReference type="Proteomes" id="UP000520814"/>
    </source>
</evidence>
<name>A0A7W9SRT0_ARMRO</name>
<protein>
    <recommendedName>
        <fullName evidence="2">YtkA-like domain-containing protein</fullName>
    </recommendedName>
</protein>
<organism evidence="3 4">
    <name type="scientific">Armatimonas rosea</name>
    <dbReference type="NCBI Taxonomy" id="685828"/>
    <lineage>
        <taxon>Bacteria</taxon>
        <taxon>Bacillati</taxon>
        <taxon>Armatimonadota</taxon>
        <taxon>Armatimonadia</taxon>
        <taxon>Armatimonadales</taxon>
        <taxon>Armatimonadaceae</taxon>
        <taxon>Armatimonas</taxon>
    </lineage>
</organism>
<feature type="domain" description="YtkA-like" evidence="2">
    <location>
        <begin position="42"/>
        <end position="129"/>
    </location>
</feature>